<dbReference type="CDD" id="cd00051">
    <property type="entry name" value="EFh"/>
    <property type="match status" value="1"/>
</dbReference>
<evidence type="ECO:0000256" key="4">
    <source>
        <dbReference type="SAM" id="MobiDB-lite"/>
    </source>
</evidence>
<evidence type="ECO:0008006" key="7">
    <source>
        <dbReference type="Google" id="ProtNLM"/>
    </source>
</evidence>
<gene>
    <name evidence="5" type="ORF">TSAR_006215</name>
</gene>
<dbReference type="InterPro" id="IPR040365">
    <property type="entry name" value="EFHD1/2"/>
</dbReference>
<feature type="region of interest" description="Disordered" evidence="4">
    <location>
        <begin position="1"/>
        <end position="22"/>
    </location>
</feature>
<keyword evidence="2" id="KW-0677">Repeat</keyword>
<dbReference type="STRING" id="543379.A0A232EZE3"/>
<evidence type="ECO:0000256" key="3">
    <source>
        <dbReference type="ARBA" id="ARBA00022837"/>
    </source>
</evidence>
<dbReference type="GO" id="GO:0005509">
    <property type="term" value="F:calcium ion binding"/>
    <property type="evidence" value="ECO:0007669"/>
    <property type="project" value="InterPro"/>
</dbReference>
<name>A0A232EZE3_9HYME</name>
<proteinExistence type="predicted"/>
<keyword evidence="3" id="KW-0106">Calcium</keyword>
<sequence>MYGKRWQEAKDQRESRGETRDEEAVQVRQCLHQVSQAQQAGINNSDGFLDLVELKRMIEVLGAPQTHLGFKDMIQKVDENGDRRISPGVSANLP</sequence>
<accession>A0A232EZE3</accession>
<evidence type="ECO:0000313" key="6">
    <source>
        <dbReference type="Proteomes" id="UP000215335"/>
    </source>
</evidence>
<reference evidence="5 6" key="1">
    <citation type="journal article" date="2017" name="Curr. Biol.">
        <title>The Evolution of Venom by Co-option of Single-Copy Genes.</title>
        <authorList>
            <person name="Martinson E.O."/>
            <person name="Mrinalini"/>
            <person name="Kelkar Y.D."/>
            <person name="Chang C.H."/>
            <person name="Werren J.H."/>
        </authorList>
    </citation>
    <scope>NUCLEOTIDE SEQUENCE [LARGE SCALE GENOMIC DNA]</scope>
    <source>
        <strain evidence="5 6">Alberta</strain>
        <tissue evidence="5">Whole body</tissue>
    </source>
</reference>
<protein>
    <recommendedName>
        <fullName evidence="7">EF-hand domain-containing protein</fullName>
    </recommendedName>
</protein>
<dbReference type="Proteomes" id="UP000215335">
    <property type="component" value="Unassembled WGS sequence"/>
</dbReference>
<dbReference type="PANTHER" id="PTHR13025">
    <property type="entry name" value="EF-HAND DOMAIN-CONTAINING PROTEIN D"/>
    <property type="match status" value="1"/>
</dbReference>
<dbReference type="Gene3D" id="1.10.238.10">
    <property type="entry name" value="EF-hand"/>
    <property type="match status" value="1"/>
</dbReference>
<evidence type="ECO:0000256" key="1">
    <source>
        <dbReference type="ARBA" id="ARBA00022723"/>
    </source>
</evidence>
<evidence type="ECO:0000256" key="2">
    <source>
        <dbReference type="ARBA" id="ARBA00022737"/>
    </source>
</evidence>
<dbReference type="SUPFAM" id="SSF47473">
    <property type="entry name" value="EF-hand"/>
    <property type="match status" value="1"/>
</dbReference>
<dbReference type="InterPro" id="IPR002048">
    <property type="entry name" value="EF_hand_dom"/>
</dbReference>
<organism evidence="5 6">
    <name type="scientific">Trichomalopsis sarcophagae</name>
    <dbReference type="NCBI Taxonomy" id="543379"/>
    <lineage>
        <taxon>Eukaryota</taxon>
        <taxon>Metazoa</taxon>
        <taxon>Ecdysozoa</taxon>
        <taxon>Arthropoda</taxon>
        <taxon>Hexapoda</taxon>
        <taxon>Insecta</taxon>
        <taxon>Pterygota</taxon>
        <taxon>Neoptera</taxon>
        <taxon>Endopterygota</taxon>
        <taxon>Hymenoptera</taxon>
        <taxon>Apocrita</taxon>
        <taxon>Proctotrupomorpha</taxon>
        <taxon>Chalcidoidea</taxon>
        <taxon>Pteromalidae</taxon>
        <taxon>Pteromalinae</taxon>
        <taxon>Trichomalopsis</taxon>
    </lineage>
</organism>
<comment type="caution">
    <text evidence="5">The sequence shown here is derived from an EMBL/GenBank/DDBJ whole genome shotgun (WGS) entry which is preliminary data.</text>
</comment>
<keyword evidence="1" id="KW-0479">Metal-binding</keyword>
<evidence type="ECO:0000313" key="5">
    <source>
        <dbReference type="EMBL" id="OXU23677.1"/>
    </source>
</evidence>
<dbReference type="AlphaFoldDB" id="A0A232EZE3"/>
<dbReference type="PANTHER" id="PTHR13025:SF6">
    <property type="entry name" value="EF-HAND DOMAIN-CONTAINING PROTEIN-RELATED"/>
    <property type="match status" value="1"/>
</dbReference>
<keyword evidence="6" id="KW-1185">Reference proteome</keyword>
<dbReference type="InterPro" id="IPR011992">
    <property type="entry name" value="EF-hand-dom_pair"/>
</dbReference>
<dbReference type="EMBL" id="NNAY01001527">
    <property type="protein sequence ID" value="OXU23677.1"/>
    <property type="molecule type" value="Genomic_DNA"/>
</dbReference>